<evidence type="ECO:0000256" key="1">
    <source>
        <dbReference type="SAM" id="Phobius"/>
    </source>
</evidence>
<reference evidence="2 3" key="1">
    <citation type="journal article" date="2019" name="Nat. Med.">
        <title>A library of human gut bacterial isolates paired with longitudinal multiomics data enables mechanistic microbiome research.</title>
        <authorList>
            <person name="Poyet M."/>
            <person name="Groussin M."/>
            <person name="Gibbons S.M."/>
            <person name="Avila-Pacheco J."/>
            <person name="Jiang X."/>
            <person name="Kearney S.M."/>
            <person name="Perrotta A.R."/>
            <person name="Berdy B."/>
            <person name="Zhao S."/>
            <person name="Lieberman T.D."/>
            <person name="Swanson P.K."/>
            <person name="Smith M."/>
            <person name="Roesemann S."/>
            <person name="Alexander J.E."/>
            <person name="Rich S.A."/>
            <person name="Livny J."/>
            <person name="Vlamakis H."/>
            <person name="Clish C."/>
            <person name="Bullock K."/>
            <person name="Deik A."/>
            <person name="Scott J."/>
            <person name="Pierce K.A."/>
            <person name="Xavier R.J."/>
            <person name="Alm E.J."/>
        </authorList>
    </citation>
    <scope>NUCLEOTIDE SEQUENCE [LARGE SCALE GENOMIC DNA]</scope>
    <source>
        <strain evidence="2 3">BIOML-A12</strain>
    </source>
</reference>
<keyword evidence="1" id="KW-1133">Transmembrane helix</keyword>
<keyword evidence="1" id="KW-0812">Transmembrane</keyword>
<proteinExistence type="predicted"/>
<evidence type="ECO:0000313" key="3">
    <source>
        <dbReference type="Proteomes" id="UP000477156"/>
    </source>
</evidence>
<feature type="transmembrane region" description="Helical" evidence="1">
    <location>
        <begin position="42"/>
        <end position="69"/>
    </location>
</feature>
<gene>
    <name evidence="2" type="ORF">GT712_14460</name>
</gene>
<dbReference type="EMBL" id="WWVF01000031">
    <property type="protein sequence ID" value="MZS90240.1"/>
    <property type="molecule type" value="Genomic_DNA"/>
</dbReference>
<evidence type="ECO:0000313" key="2">
    <source>
        <dbReference type="EMBL" id="MZS90240.1"/>
    </source>
</evidence>
<accession>A0A6L8XWZ5</accession>
<dbReference type="AlphaFoldDB" id="A0A6L8XWZ5"/>
<feature type="transmembrane region" description="Helical" evidence="1">
    <location>
        <begin position="75"/>
        <end position="99"/>
    </location>
</feature>
<comment type="caution">
    <text evidence="2">The sequence shown here is derived from an EMBL/GenBank/DDBJ whole genome shotgun (WGS) entry which is preliminary data.</text>
</comment>
<organism evidence="2 3">
    <name type="scientific">Blautia wexlerae</name>
    <dbReference type="NCBI Taxonomy" id="418240"/>
    <lineage>
        <taxon>Bacteria</taxon>
        <taxon>Bacillati</taxon>
        <taxon>Bacillota</taxon>
        <taxon>Clostridia</taxon>
        <taxon>Lachnospirales</taxon>
        <taxon>Lachnospiraceae</taxon>
        <taxon>Blautia</taxon>
    </lineage>
</organism>
<keyword evidence="1" id="KW-0472">Membrane</keyword>
<dbReference type="Proteomes" id="UP000477156">
    <property type="component" value="Unassembled WGS sequence"/>
</dbReference>
<sequence>MCILQTVSIIVIKELKEKRGIIMYQTLWNSINKQVKNSHASAAFLAVSLMGWTTIGLLAGFLICMIGGMSFVTKITVVLCSGGYTGLILGFFGGILYLYRSEPHHLADATPSQVSTTSKISLNAKTAAR</sequence>
<name>A0A6L8XWZ5_9FIRM</name>
<protein>
    <submittedName>
        <fullName evidence="2">Uncharacterized protein</fullName>
    </submittedName>
</protein>